<proteinExistence type="predicted"/>
<dbReference type="Proteomes" id="UP000663760">
    <property type="component" value="Chromosome 16"/>
</dbReference>
<accession>A0A7I8LJ34</accession>
<gene>
    <name evidence="1" type="ORF">SI8410_16020540</name>
</gene>
<evidence type="ECO:0000313" key="1">
    <source>
        <dbReference type="EMBL" id="CAA7409862.1"/>
    </source>
</evidence>
<organism evidence="1 2">
    <name type="scientific">Spirodela intermedia</name>
    <name type="common">Intermediate duckweed</name>
    <dbReference type="NCBI Taxonomy" id="51605"/>
    <lineage>
        <taxon>Eukaryota</taxon>
        <taxon>Viridiplantae</taxon>
        <taxon>Streptophyta</taxon>
        <taxon>Embryophyta</taxon>
        <taxon>Tracheophyta</taxon>
        <taxon>Spermatophyta</taxon>
        <taxon>Magnoliopsida</taxon>
        <taxon>Liliopsida</taxon>
        <taxon>Araceae</taxon>
        <taxon>Lemnoideae</taxon>
        <taxon>Spirodela</taxon>
    </lineage>
</organism>
<keyword evidence="2" id="KW-1185">Reference proteome</keyword>
<dbReference type="EMBL" id="LR746279">
    <property type="protein sequence ID" value="CAA7409862.1"/>
    <property type="molecule type" value="Genomic_DNA"/>
</dbReference>
<name>A0A7I8LJ34_SPIIN</name>
<reference evidence="1" key="1">
    <citation type="submission" date="2020-02" db="EMBL/GenBank/DDBJ databases">
        <authorList>
            <person name="Scholz U."/>
            <person name="Mascher M."/>
            <person name="Fiebig A."/>
        </authorList>
    </citation>
    <scope>NUCLEOTIDE SEQUENCE</scope>
</reference>
<evidence type="ECO:0000313" key="2">
    <source>
        <dbReference type="Proteomes" id="UP000663760"/>
    </source>
</evidence>
<dbReference type="AlphaFoldDB" id="A0A7I8LJ34"/>
<protein>
    <submittedName>
        <fullName evidence="1">Uncharacterized protein</fullName>
    </submittedName>
</protein>
<sequence>MTWVYFPIIQLLHTNLSPAGSTKKDEMCLPASLSAVCLNLFYSASGRDARGRGRACGEADDAGQRRGRADNFVFNSVTVVYIRRCSQGSNENKGSSPGVCLTNGKREFSNTSENLCWTVIHSSSEICSFHVRDPACTKL</sequence>